<dbReference type="RefSeq" id="WP_196125186.1">
    <property type="nucleotide sequence ID" value="NZ_JADPMR010000004.1"/>
</dbReference>
<evidence type="ECO:0000256" key="4">
    <source>
        <dbReference type="ARBA" id="ARBA00023159"/>
    </source>
</evidence>
<dbReference type="Gene3D" id="1.10.10.10">
    <property type="entry name" value="Winged helix-like DNA-binding domain superfamily/Winged helix DNA-binding domain"/>
    <property type="match status" value="1"/>
</dbReference>
<keyword evidence="5" id="KW-0804">Transcription</keyword>
<dbReference type="PRINTS" id="PR00039">
    <property type="entry name" value="HTHLYSR"/>
</dbReference>
<dbReference type="SUPFAM" id="SSF53850">
    <property type="entry name" value="Periplasmic binding protein-like II"/>
    <property type="match status" value="1"/>
</dbReference>
<dbReference type="Gene3D" id="3.40.190.10">
    <property type="entry name" value="Periplasmic binding protein-like II"/>
    <property type="match status" value="2"/>
</dbReference>
<dbReference type="SUPFAM" id="SSF46785">
    <property type="entry name" value="Winged helix' DNA-binding domain"/>
    <property type="match status" value="1"/>
</dbReference>
<comment type="caution">
    <text evidence="7">The sequence shown here is derived from an EMBL/GenBank/DDBJ whole genome shotgun (WGS) entry which is preliminary data.</text>
</comment>
<comment type="similarity">
    <text evidence="1">Belongs to the LysR transcriptional regulatory family.</text>
</comment>
<feature type="domain" description="HTH lysR-type" evidence="6">
    <location>
        <begin position="1"/>
        <end position="57"/>
    </location>
</feature>
<accession>A0ABS0GLG4</accession>
<dbReference type="Pfam" id="PF03466">
    <property type="entry name" value="LysR_substrate"/>
    <property type="match status" value="1"/>
</dbReference>
<dbReference type="PROSITE" id="PS50931">
    <property type="entry name" value="HTH_LYSR"/>
    <property type="match status" value="1"/>
</dbReference>
<reference evidence="7 8" key="1">
    <citation type="submission" date="2020-11" db="EMBL/GenBank/DDBJ databases">
        <title>Vibrio nitrifigilis sp. nov., a marine nitrogen-fixing bacterium isolated from the lagoon sediment of an islet inside an atoll.</title>
        <authorList>
            <person name="Wang L.-T."/>
            <person name="Shieh W.Y."/>
        </authorList>
    </citation>
    <scope>NUCLEOTIDE SEQUENCE [LARGE SCALE GENOMIC DNA]</scope>
    <source>
        <strain evidence="7 8">NFV-1</strain>
    </source>
</reference>
<keyword evidence="2" id="KW-0805">Transcription regulation</keyword>
<keyword evidence="4" id="KW-0010">Activator</keyword>
<evidence type="ECO:0000259" key="6">
    <source>
        <dbReference type="PROSITE" id="PS50931"/>
    </source>
</evidence>
<evidence type="ECO:0000256" key="1">
    <source>
        <dbReference type="ARBA" id="ARBA00009437"/>
    </source>
</evidence>
<evidence type="ECO:0000256" key="3">
    <source>
        <dbReference type="ARBA" id="ARBA00023125"/>
    </source>
</evidence>
<name>A0ABS0GLG4_9VIBR</name>
<evidence type="ECO:0000256" key="5">
    <source>
        <dbReference type="ARBA" id="ARBA00023163"/>
    </source>
</evidence>
<evidence type="ECO:0000256" key="2">
    <source>
        <dbReference type="ARBA" id="ARBA00023015"/>
    </source>
</evidence>
<proteinExistence type="inferred from homology"/>
<gene>
    <name evidence="7" type="ORF">I1A42_22670</name>
</gene>
<dbReference type="InterPro" id="IPR005119">
    <property type="entry name" value="LysR_subst-bd"/>
</dbReference>
<dbReference type="Pfam" id="PF00126">
    <property type="entry name" value="HTH_1"/>
    <property type="match status" value="1"/>
</dbReference>
<protein>
    <submittedName>
        <fullName evidence="7">LysR family transcriptional regulator</fullName>
    </submittedName>
</protein>
<dbReference type="EMBL" id="JADPMR010000004">
    <property type="protein sequence ID" value="MBF9003288.1"/>
    <property type="molecule type" value="Genomic_DNA"/>
</dbReference>
<dbReference type="InterPro" id="IPR036390">
    <property type="entry name" value="WH_DNA-bd_sf"/>
</dbReference>
<dbReference type="InterPro" id="IPR036388">
    <property type="entry name" value="WH-like_DNA-bd_sf"/>
</dbReference>
<dbReference type="CDD" id="cd05466">
    <property type="entry name" value="PBP2_LTTR_substrate"/>
    <property type="match status" value="1"/>
</dbReference>
<sequence length="273" mass="30334">MFRSLKYFVAVFEELSFSAASKRCFISQPSISSAVAQLESELGCQLFVRHTKGVSPTPEGMQLYPKAKELLFGVGELKSLFSLAAPKRQLRLALSPFLGSERVSELVKMLLESVNDLDLTLVDIDEPADARIIPKTQCADSEIFQHLWTDSYVLALPLNHPLTRLETIPLAALNQVPFISRQPCDIDDAWRYAIQNQGMGLNIRATVKTEEYALDLVAAGLGVSVVPSHSVQKRDDVVTRGLRNIELKRVIGLATPRGRALSEDIIQLLTFKR</sequence>
<keyword evidence="3" id="KW-0238">DNA-binding</keyword>
<dbReference type="PANTHER" id="PTHR30346:SF26">
    <property type="entry name" value="HYDROGEN PEROXIDE-INDUCIBLE GENES ACTIVATOR"/>
    <property type="match status" value="1"/>
</dbReference>
<dbReference type="Proteomes" id="UP000597206">
    <property type="component" value="Unassembled WGS sequence"/>
</dbReference>
<dbReference type="PANTHER" id="PTHR30346">
    <property type="entry name" value="TRANSCRIPTIONAL DUAL REGULATOR HCAR-RELATED"/>
    <property type="match status" value="1"/>
</dbReference>
<keyword evidence="8" id="KW-1185">Reference proteome</keyword>
<evidence type="ECO:0000313" key="8">
    <source>
        <dbReference type="Proteomes" id="UP000597206"/>
    </source>
</evidence>
<dbReference type="InterPro" id="IPR000847">
    <property type="entry name" value="LysR_HTH_N"/>
</dbReference>
<evidence type="ECO:0000313" key="7">
    <source>
        <dbReference type="EMBL" id="MBF9003288.1"/>
    </source>
</evidence>
<organism evidence="7 8">
    <name type="scientific">Vibrio nitrifigilis</name>
    <dbReference type="NCBI Taxonomy" id="2789781"/>
    <lineage>
        <taxon>Bacteria</taxon>
        <taxon>Pseudomonadati</taxon>
        <taxon>Pseudomonadota</taxon>
        <taxon>Gammaproteobacteria</taxon>
        <taxon>Vibrionales</taxon>
        <taxon>Vibrionaceae</taxon>
        <taxon>Vibrio</taxon>
    </lineage>
</organism>